<dbReference type="EMBL" id="JYJA01000037">
    <property type="protein sequence ID" value="KJL41616.1"/>
    <property type="molecule type" value="Genomic_DNA"/>
</dbReference>
<protein>
    <submittedName>
        <fullName evidence="1">Uncharacterized protein</fullName>
    </submittedName>
</protein>
<sequence length="77" mass="9274">MRMVAREDVQVWCEHGRPVRLVVDHERWRIIDTPTRSDGGRLFQSWRFTARSDVDHRTRVMDVEEVDGHWMLVAAWE</sequence>
<keyword evidence="2" id="KW-1185">Reference proteome</keyword>
<reference evidence="1 2" key="1">
    <citation type="submission" date="2015-02" db="EMBL/GenBank/DDBJ databases">
        <title>Draft genome sequences of ten Microbacterium spp. with emphasis on heavy metal contaminated environments.</title>
        <authorList>
            <person name="Corretto E."/>
        </authorList>
    </citation>
    <scope>NUCLEOTIDE SEQUENCE [LARGE SCALE GENOMIC DNA]</scope>
    <source>
        <strain evidence="1 2">DSM 8608</strain>
    </source>
</reference>
<accession>A0A0M2H5K6</accession>
<organism evidence="1 2">
    <name type="scientific">Microbacterium trichothecenolyticum</name>
    <name type="common">Aureobacterium trichothecenolyticum</name>
    <dbReference type="NCBI Taxonomy" id="69370"/>
    <lineage>
        <taxon>Bacteria</taxon>
        <taxon>Bacillati</taxon>
        <taxon>Actinomycetota</taxon>
        <taxon>Actinomycetes</taxon>
        <taxon>Micrococcales</taxon>
        <taxon>Microbacteriaceae</taxon>
        <taxon>Microbacterium</taxon>
    </lineage>
</organism>
<dbReference type="AlphaFoldDB" id="A0A0M2H5K6"/>
<evidence type="ECO:0000313" key="1">
    <source>
        <dbReference type="EMBL" id="KJL41616.1"/>
    </source>
</evidence>
<dbReference type="PATRIC" id="fig|69370.6.peg.2892"/>
<gene>
    <name evidence="1" type="ORF">RS82_02846</name>
</gene>
<name>A0A0M2H5K6_MICTR</name>
<comment type="caution">
    <text evidence="1">The sequence shown here is derived from an EMBL/GenBank/DDBJ whole genome shotgun (WGS) entry which is preliminary data.</text>
</comment>
<dbReference type="Proteomes" id="UP000034098">
    <property type="component" value="Unassembled WGS sequence"/>
</dbReference>
<proteinExistence type="predicted"/>
<evidence type="ECO:0000313" key="2">
    <source>
        <dbReference type="Proteomes" id="UP000034098"/>
    </source>
</evidence>
<dbReference type="RefSeq" id="WP_045300447.1">
    <property type="nucleotide sequence ID" value="NZ_JAVDXG010000001.1"/>
</dbReference>